<feature type="domain" description="Heterokaryon incompatibility" evidence="2">
    <location>
        <begin position="107"/>
        <end position="174"/>
    </location>
</feature>
<sequence length="195" mass="22231">MTARWADWDSAEREAWDVWERKDWNTAIFEGVDSGNDVDNLFGDAAYAHDTSEFFDDYSFHGSSILTEHVGAEGPYFRLLRIRPGQFEADIHCDLIKRPIYEAGLEYSALSYSWGRDPKAAAITIGPLSQSFRITWHLLEALRRLRNVTRLVYIWVDAICINQMDLEEKAAQSSTKPKKSLCGLVKTSSQDSSPF</sequence>
<keyword evidence="6" id="KW-1185">Reference proteome</keyword>
<reference evidence="4 6" key="2">
    <citation type="submission" date="2023-09" db="EMBL/GenBank/DDBJ databases">
        <title>Complete-Gapless Cercospora beticola genome.</title>
        <authorList>
            <person name="Wyatt N.A."/>
            <person name="Spanner R.E."/>
            <person name="Bolton M.D."/>
        </authorList>
    </citation>
    <scope>NUCLEOTIDE SEQUENCE [LARGE SCALE GENOMIC DNA]</scope>
    <source>
        <strain evidence="4">Cb09-40</strain>
    </source>
</reference>
<reference evidence="3 5" key="1">
    <citation type="submission" date="2015-10" db="EMBL/GenBank/DDBJ databases">
        <title>The cercosporin biosynthetic gene cluster was horizontally transferred to several fungal lineages and shown to be expanded in Cercospora beticola based on microsynteny with recipient genomes.</title>
        <authorList>
            <person name="De Jonge R."/>
            <person name="Ebert M.K."/>
            <person name="Suttle J.C."/>
            <person name="Jurick Ii W.M."/>
            <person name="Secor G.A."/>
            <person name="Thomma B.P."/>
            <person name="Van De Peer Y."/>
            <person name="Bolton M.D."/>
        </authorList>
    </citation>
    <scope>NUCLEOTIDE SEQUENCE [LARGE SCALE GENOMIC DNA]</scope>
    <source>
        <strain evidence="3 5">09-40</strain>
    </source>
</reference>
<feature type="compositionally biased region" description="Polar residues" evidence="1">
    <location>
        <begin position="186"/>
        <end position="195"/>
    </location>
</feature>
<dbReference type="EMBL" id="LKMD01000105">
    <property type="protein sequence ID" value="PIA93246.1"/>
    <property type="molecule type" value="Genomic_DNA"/>
</dbReference>
<name>A0A2G5HL00_CERBT</name>
<accession>A0A2G5HL00</accession>
<protein>
    <recommendedName>
        <fullName evidence="2">Heterokaryon incompatibility domain-containing protein</fullName>
    </recommendedName>
</protein>
<dbReference type="InterPro" id="IPR052895">
    <property type="entry name" value="HetReg/Transcr_Mod"/>
</dbReference>
<organism evidence="3 5">
    <name type="scientific">Cercospora beticola</name>
    <name type="common">Sugarbeet leaf spot fungus</name>
    <dbReference type="NCBI Taxonomy" id="122368"/>
    <lineage>
        <taxon>Eukaryota</taxon>
        <taxon>Fungi</taxon>
        <taxon>Dikarya</taxon>
        <taxon>Ascomycota</taxon>
        <taxon>Pezizomycotina</taxon>
        <taxon>Dothideomycetes</taxon>
        <taxon>Dothideomycetidae</taxon>
        <taxon>Mycosphaerellales</taxon>
        <taxon>Mycosphaerellaceae</taxon>
        <taxon>Cercospora</taxon>
    </lineage>
</organism>
<dbReference type="EMBL" id="CP134187">
    <property type="protein sequence ID" value="WPB02427.1"/>
    <property type="molecule type" value="Genomic_DNA"/>
</dbReference>
<proteinExistence type="predicted"/>
<dbReference type="PANTHER" id="PTHR24148:SF64">
    <property type="entry name" value="HETEROKARYON INCOMPATIBILITY DOMAIN-CONTAINING PROTEIN"/>
    <property type="match status" value="1"/>
</dbReference>
<dbReference type="PANTHER" id="PTHR24148">
    <property type="entry name" value="ANKYRIN REPEAT DOMAIN-CONTAINING PROTEIN 39 HOMOLOG-RELATED"/>
    <property type="match status" value="1"/>
</dbReference>
<gene>
    <name evidence="3" type="ORF">CB0940_05122</name>
    <name evidence="4" type="ORF">RHO25_007061</name>
</gene>
<dbReference type="InterPro" id="IPR010730">
    <property type="entry name" value="HET"/>
</dbReference>
<evidence type="ECO:0000313" key="4">
    <source>
        <dbReference type="EMBL" id="WPB02427.1"/>
    </source>
</evidence>
<dbReference type="Proteomes" id="UP001302367">
    <property type="component" value="Chromosome 4"/>
</dbReference>
<dbReference type="AlphaFoldDB" id="A0A2G5HL00"/>
<dbReference type="Proteomes" id="UP000230605">
    <property type="component" value="Chromosome 4"/>
</dbReference>
<evidence type="ECO:0000313" key="3">
    <source>
        <dbReference type="EMBL" id="PIA93246.1"/>
    </source>
</evidence>
<evidence type="ECO:0000259" key="2">
    <source>
        <dbReference type="Pfam" id="PF06985"/>
    </source>
</evidence>
<dbReference type="OrthoDB" id="3650563at2759"/>
<evidence type="ECO:0000313" key="6">
    <source>
        <dbReference type="Proteomes" id="UP001302367"/>
    </source>
</evidence>
<evidence type="ECO:0000256" key="1">
    <source>
        <dbReference type="SAM" id="MobiDB-lite"/>
    </source>
</evidence>
<evidence type="ECO:0000313" key="5">
    <source>
        <dbReference type="Proteomes" id="UP000230605"/>
    </source>
</evidence>
<dbReference type="Pfam" id="PF06985">
    <property type="entry name" value="HET"/>
    <property type="match status" value="1"/>
</dbReference>
<feature type="region of interest" description="Disordered" evidence="1">
    <location>
        <begin position="172"/>
        <end position="195"/>
    </location>
</feature>